<protein>
    <submittedName>
        <fullName evidence="1">Uncharacterized protein</fullName>
    </submittedName>
</protein>
<evidence type="ECO:0000313" key="1">
    <source>
        <dbReference type="EMBL" id="OJA10895.1"/>
    </source>
</evidence>
<accession>A0A1J8PQW6</accession>
<reference evidence="1 2" key="1">
    <citation type="submission" date="2016-03" db="EMBL/GenBank/DDBJ databases">
        <title>Comparative genomics of the ectomycorrhizal sister species Rhizopogon vinicolor and Rhizopogon vesiculosus (Basidiomycota: Boletales) reveals a divergence of the mating type B locus.</title>
        <authorList>
            <person name="Mujic A.B."/>
            <person name="Kuo A."/>
            <person name="Tritt A."/>
            <person name="Lipzen A."/>
            <person name="Chen C."/>
            <person name="Johnson J."/>
            <person name="Sharma A."/>
            <person name="Barry K."/>
            <person name="Grigoriev I.V."/>
            <person name="Spatafora J.W."/>
        </authorList>
    </citation>
    <scope>NUCLEOTIDE SEQUENCE [LARGE SCALE GENOMIC DNA]</scope>
    <source>
        <strain evidence="1 2">AM-OR11-056</strain>
    </source>
</reference>
<dbReference type="AlphaFoldDB" id="A0A1J8PQW6"/>
<dbReference type="EMBL" id="LVVM01005342">
    <property type="protein sequence ID" value="OJA10895.1"/>
    <property type="molecule type" value="Genomic_DNA"/>
</dbReference>
<organism evidence="1 2">
    <name type="scientific">Rhizopogon vesiculosus</name>
    <dbReference type="NCBI Taxonomy" id="180088"/>
    <lineage>
        <taxon>Eukaryota</taxon>
        <taxon>Fungi</taxon>
        <taxon>Dikarya</taxon>
        <taxon>Basidiomycota</taxon>
        <taxon>Agaricomycotina</taxon>
        <taxon>Agaricomycetes</taxon>
        <taxon>Agaricomycetidae</taxon>
        <taxon>Boletales</taxon>
        <taxon>Suillineae</taxon>
        <taxon>Rhizopogonaceae</taxon>
        <taxon>Rhizopogon</taxon>
    </lineage>
</organism>
<feature type="non-terminal residue" evidence="1">
    <location>
        <position position="120"/>
    </location>
</feature>
<gene>
    <name evidence="1" type="ORF">AZE42_08364</name>
</gene>
<name>A0A1J8PQW6_9AGAM</name>
<keyword evidence="2" id="KW-1185">Reference proteome</keyword>
<comment type="caution">
    <text evidence="1">The sequence shown here is derived from an EMBL/GenBank/DDBJ whole genome shotgun (WGS) entry which is preliminary data.</text>
</comment>
<dbReference type="OrthoDB" id="3039066at2759"/>
<sequence length="120" mass="13592">MQINLVLPPMAAFHNPGDPLMLYPPVLGQQSIQWREVFSLIRQPQHLWDMWKPSRTLDQMDLDTLWACWTTGKAKLDQEDQPTGMKTAITIGRAVLQLQVALLCIGLESLAMAPRDSRVP</sequence>
<dbReference type="Proteomes" id="UP000183567">
    <property type="component" value="Unassembled WGS sequence"/>
</dbReference>
<proteinExistence type="predicted"/>
<evidence type="ECO:0000313" key="2">
    <source>
        <dbReference type="Proteomes" id="UP000183567"/>
    </source>
</evidence>